<reference evidence="2 3" key="1">
    <citation type="submission" date="2019-02" db="EMBL/GenBank/DDBJ databases">
        <title>Opniocepnalus argus genome.</title>
        <authorList>
            <person name="Zhou C."/>
            <person name="Xiao S."/>
        </authorList>
    </citation>
    <scope>NUCLEOTIDE SEQUENCE [LARGE SCALE GENOMIC DNA]</scope>
    <source>
        <strain evidence="2">OARG1902GOOAL</strain>
        <tissue evidence="2">Muscle</tissue>
    </source>
</reference>
<proteinExistence type="predicted"/>
<name>A0A6G1PNC3_CHAAH</name>
<reference evidence="3" key="2">
    <citation type="submission" date="2019-02" db="EMBL/GenBank/DDBJ databases">
        <title>Opniocepnalus argus Var Kimnra genome.</title>
        <authorList>
            <person name="Zhou C."/>
            <person name="Xiao S."/>
        </authorList>
    </citation>
    <scope>NUCLEOTIDE SEQUENCE [LARGE SCALE GENOMIC DNA]</scope>
</reference>
<evidence type="ECO:0000313" key="3">
    <source>
        <dbReference type="Proteomes" id="UP000503349"/>
    </source>
</evidence>
<dbReference type="EMBL" id="CM015718">
    <property type="protein sequence ID" value="KAF3691673.1"/>
    <property type="molecule type" value="Genomic_DNA"/>
</dbReference>
<evidence type="ECO:0000256" key="1">
    <source>
        <dbReference type="SAM" id="MobiDB-lite"/>
    </source>
</evidence>
<keyword evidence="3" id="KW-1185">Reference proteome</keyword>
<sequence length="61" mass="7151">MEAHDSLWRPLKGSSRKEKKKKKKSRNFGISSDINLLINWECFCEILCCIDEANMKLVVCY</sequence>
<dbReference type="Proteomes" id="UP000503349">
    <property type="component" value="Chromosome 7"/>
</dbReference>
<dbReference type="AlphaFoldDB" id="A0A6G1PNC3"/>
<organism evidence="2 3">
    <name type="scientific">Channa argus</name>
    <name type="common">Northern snakehead</name>
    <name type="synonym">Ophicephalus argus</name>
    <dbReference type="NCBI Taxonomy" id="215402"/>
    <lineage>
        <taxon>Eukaryota</taxon>
        <taxon>Metazoa</taxon>
        <taxon>Chordata</taxon>
        <taxon>Craniata</taxon>
        <taxon>Vertebrata</taxon>
        <taxon>Euteleostomi</taxon>
        <taxon>Actinopterygii</taxon>
        <taxon>Neopterygii</taxon>
        <taxon>Teleostei</taxon>
        <taxon>Neoteleostei</taxon>
        <taxon>Acanthomorphata</taxon>
        <taxon>Anabantaria</taxon>
        <taxon>Anabantiformes</taxon>
        <taxon>Channoidei</taxon>
        <taxon>Channidae</taxon>
        <taxon>Channa</taxon>
    </lineage>
</organism>
<accession>A0A6G1PNC3</accession>
<feature type="compositionally biased region" description="Basic residues" evidence="1">
    <location>
        <begin position="17"/>
        <end position="26"/>
    </location>
</feature>
<feature type="region of interest" description="Disordered" evidence="1">
    <location>
        <begin position="1"/>
        <end position="26"/>
    </location>
</feature>
<gene>
    <name evidence="2" type="ORF">EXN66_Car007348</name>
</gene>
<evidence type="ECO:0000313" key="2">
    <source>
        <dbReference type="EMBL" id="KAF3691673.1"/>
    </source>
</evidence>
<protein>
    <submittedName>
        <fullName evidence="2">Uncharacterized protein</fullName>
    </submittedName>
</protein>